<evidence type="ECO:0000256" key="1">
    <source>
        <dbReference type="SAM" id="SignalP"/>
    </source>
</evidence>
<keyword evidence="4" id="KW-1185">Reference proteome</keyword>
<name>K1LLH9_CECL9</name>
<feature type="signal peptide" evidence="1">
    <location>
        <begin position="1"/>
        <end position="26"/>
    </location>
</feature>
<reference evidence="3 4" key="1">
    <citation type="journal article" date="2012" name="J. Bacteriol.">
        <title>Draft Genome Sequence of Cecembia lonarensis Strain LW9T, Isolated from Lonar Lake, a Haloalkaline Lake in India.</title>
        <authorList>
            <person name="Shivaji S."/>
            <person name="Ara S."/>
            <person name="Singh A."/>
            <person name="Pinnaka A.K."/>
        </authorList>
    </citation>
    <scope>NUCLEOTIDE SEQUENCE [LARGE SCALE GENOMIC DNA]</scope>
    <source>
        <strain evidence="3 4">LW9</strain>
    </source>
</reference>
<dbReference type="RefSeq" id="WP_009183072.1">
    <property type="nucleotide sequence ID" value="NZ_AMGM01000001.1"/>
</dbReference>
<proteinExistence type="predicted"/>
<dbReference type="AlphaFoldDB" id="K1LLH9"/>
<evidence type="ECO:0000259" key="2">
    <source>
        <dbReference type="Pfam" id="PF13767"/>
    </source>
</evidence>
<gene>
    <name evidence="3" type="ORF">B879_00016</name>
</gene>
<accession>K1LLH9</accession>
<dbReference type="Pfam" id="PF13767">
    <property type="entry name" value="DUF4168"/>
    <property type="match status" value="1"/>
</dbReference>
<dbReference type="InterPro" id="IPR025433">
    <property type="entry name" value="DUF4168"/>
</dbReference>
<evidence type="ECO:0000313" key="3">
    <source>
        <dbReference type="EMBL" id="EKB51223.1"/>
    </source>
</evidence>
<sequence>MIYPKLISKFFLLLLTISFSLSSAFAQQLPGQMEVKEDFSEEELKEFVRVNVALIPVQENAQEKMVEAIQSSGLTIDRFQQLAQAQQAGNLRDAAETPEEVAQFNDAGQKVMATQENMQEEIQKVISDSKLSEQEFQQIYVAYTQSAKVKEKVDEMMDKEFNP</sequence>
<feature type="chain" id="PRO_5003850564" description="DUF4168 domain-containing protein" evidence="1">
    <location>
        <begin position="27"/>
        <end position="163"/>
    </location>
</feature>
<evidence type="ECO:0000313" key="4">
    <source>
        <dbReference type="Proteomes" id="UP000004478"/>
    </source>
</evidence>
<dbReference type="Proteomes" id="UP000004478">
    <property type="component" value="Unassembled WGS sequence"/>
</dbReference>
<dbReference type="OrthoDB" id="838117at2"/>
<keyword evidence="1" id="KW-0732">Signal</keyword>
<dbReference type="EMBL" id="AMGM01000001">
    <property type="protein sequence ID" value="EKB51223.1"/>
    <property type="molecule type" value="Genomic_DNA"/>
</dbReference>
<feature type="domain" description="DUF4168" evidence="2">
    <location>
        <begin position="37"/>
        <end position="88"/>
    </location>
</feature>
<protein>
    <recommendedName>
        <fullName evidence="2">DUF4168 domain-containing protein</fullName>
    </recommendedName>
</protein>
<organism evidence="3 4">
    <name type="scientific">Cecembia lonarensis (strain CCUG 58316 / KCTC 22772 / LW9)</name>
    <dbReference type="NCBI Taxonomy" id="1225176"/>
    <lineage>
        <taxon>Bacteria</taxon>
        <taxon>Pseudomonadati</taxon>
        <taxon>Bacteroidota</taxon>
        <taxon>Cytophagia</taxon>
        <taxon>Cytophagales</taxon>
        <taxon>Cyclobacteriaceae</taxon>
        <taxon>Cecembia</taxon>
    </lineage>
</organism>
<comment type="caution">
    <text evidence="3">The sequence shown here is derived from an EMBL/GenBank/DDBJ whole genome shotgun (WGS) entry which is preliminary data.</text>
</comment>